<dbReference type="RefSeq" id="WP_120673917.1">
    <property type="nucleotide sequence ID" value="NZ_RAZS01000001.1"/>
</dbReference>
<dbReference type="OrthoDB" id="3373416at2"/>
<proteinExistence type="predicted"/>
<dbReference type="AlphaFoldDB" id="A0A3A9Y9X7"/>
<keyword evidence="5" id="KW-1185">Reference proteome</keyword>
<evidence type="ECO:0008006" key="7">
    <source>
        <dbReference type="Google" id="ProtNLM"/>
    </source>
</evidence>
<evidence type="ECO:0000256" key="2">
    <source>
        <dbReference type="SAM" id="SignalP"/>
    </source>
</evidence>
<dbReference type="PROSITE" id="PS51257">
    <property type="entry name" value="PROKAR_LIPOPROTEIN"/>
    <property type="match status" value="1"/>
</dbReference>
<evidence type="ECO:0000313" key="3">
    <source>
        <dbReference type="EMBL" id="RKN24240.1"/>
    </source>
</evidence>
<dbReference type="Proteomes" id="UP000271548">
    <property type="component" value="Unassembled WGS sequence"/>
</dbReference>
<name>A0A3A9Y9X7_9ACTN</name>
<feature type="region of interest" description="Disordered" evidence="1">
    <location>
        <begin position="236"/>
        <end position="272"/>
    </location>
</feature>
<reference evidence="5 6" key="1">
    <citation type="submission" date="2018-09" db="EMBL/GenBank/DDBJ databases">
        <title>Micromonospora sp. nov. MS1-9, isolated from a root of Musa sp.</title>
        <authorList>
            <person name="Kuncharoen N."/>
            <person name="Kudo T."/>
            <person name="Ohkuma M."/>
            <person name="Yuki M."/>
            <person name="Tanasupawat S."/>
        </authorList>
    </citation>
    <scope>NUCLEOTIDE SEQUENCE [LARGE SCALE GENOMIC DNA]</scope>
    <source>
        <strain evidence="4 6">MS1-9</strain>
        <strain evidence="3 5">NGC1-4</strain>
    </source>
</reference>
<evidence type="ECO:0000256" key="1">
    <source>
        <dbReference type="SAM" id="MobiDB-lite"/>
    </source>
</evidence>
<comment type="caution">
    <text evidence="4">The sequence shown here is derived from an EMBL/GenBank/DDBJ whole genome shotgun (WGS) entry which is preliminary data.</text>
</comment>
<evidence type="ECO:0000313" key="4">
    <source>
        <dbReference type="EMBL" id="RKN28416.1"/>
    </source>
</evidence>
<evidence type="ECO:0000313" key="5">
    <source>
        <dbReference type="Proteomes" id="UP000271548"/>
    </source>
</evidence>
<accession>A0A3A9Y9X7</accession>
<gene>
    <name evidence="4" type="ORF">D7044_25990</name>
    <name evidence="3" type="ORF">D7147_00900</name>
</gene>
<feature type="chain" id="PRO_5017357907" description="SurA N-terminal domain-containing protein" evidence="2">
    <location>
        <begin position="22"/>
        <end position="272"/>
    </location>
</feature>
<dbReference type="EMBL" id="RAZS01000001">
    <property type="protein sequence ID" value="RKN24240.1"/>
    <property type="molecule type" value="Genomic_DNA"/>
</dbReference>
<evidence type="ECO:0000313" key="6">
    <source>
        <dbReference type="Proteomes" id="UP000275865"/>
    </source>
</evidence>
<organism evidence="4 6">
    <name type="scientific">Micromonospora musae</name>
    <dbReference type="NCBI Taxonomy" id="1894970"/>
    <lineage>
        <taxon>Bacteria</taxon>
        <taxon>Bacillati</taxon>
        <taxon>Actinomycetota</taxon>
        <taxon>Actinomycetes</taxon>
        <taxon>Micromonosporales</taxon>
        <taxon>Micromonosporaceae</taxon>
        <taxon>Micromonospora</taxon>
    </lineage>
</organism>
<feature type="signal peptide" evidence="2">
    <location>
        <begin position="1"/>
        <end position="21"/>
    </location>
</feature>
<keyword evidence="2" id="KW-0732">Signal</keyword>
<sequence length="272" mass="28894">MRARRLIAAASVAALAVLSLAACGRSAPDVAAYVGDATWSTERVDAIYDDVQADFGEAVRQELGRTGVSPSPEQLRSTVTRQDVLNLLVSLELGKRVVAEKNLQVADNVSATQLESVLRVPATTEYTRLWSEWIDILEALNQQLPPAELSDDSVMAVYHAIAETGAIDSGLSVAEVRQAFGDGGFVRSATAVSVALQEEAERADVSVNPRFRSLGVPSFVSGPQGPIVYALPYVDEDGPVTDISTPEPPQSSEPAEPVDPNDPAGVTEPVRN</sequence>
<protein>
    <recommendedName>
        <fullName evidence="7">SurA N-terminal domain-containing protein</fullName>
    </recommendedName>
</protein>
<dbReference type="EMBL" id="RAZT01000015">
    <property type="protein sequence ID" value="RKN28416.1"/>
    <property type="molecule type" value="Genomic_DNA"/>
</dbReference>
<dbReference type="Proteomes" id="UP000275865">
    <property type="component" value="Unassembled WGS sequence"/>
</dbReference>